<name>A0A4R4JTM4_PSEVA</name>
<gene>
    <name evidence="1" type="ORF">EIY72_23870</name>
</gene>
<reference evidence="2" key="1">
    <citation type="journal article" date="2019" name="bioRxiv">
        <title>Bacterially produced spermidine induces plant systemic susceptibility to pathogens.</title>
        <authorList>
            <person name="Melnyk R.A."/>
            <person name="Beskrovnaya P.A."/>
            <person name="Liu Z."/>
            <person name="Song Y."/>
            <person name="Haney C.H."/>
        </authorList>
    </citation>
    <scope>NUCLEOTIDE SEQUENCE [LARGE SCALE GENOMIC DNA]</scope>
    <source>
        <strain evidence="2">Dha-51</strain>
    </source>
</reference>
<dbReference type="EMBL" id="RRZK01000031">
    <property type="protein sequence ID" value="TDB58014.1"/>
    <property type="molecule type" value="Genomic_DNA"/>
</dbReference>
<sequence>MGASLLAIAVHQSAEMLNVRPSSRASSLPQLFRGVANGCFRPRQIDPIDKRLSCIRAFCARL</sequence>
<comment type="caution">
    <text evidence="1">The sequence shown here is derived from an EMBL/GenBank/DDBJ whole genome shotgun (WGS) entry which is preliminary data.</text>
</comment>
<protein>
    <submittedName>
        <fullName evidence="1">Uncharacterized protein</fullName>
    </submittedName>
</protein>
<dbReference type="AlphaFoldDB" id="A0A4R4JTM4"/>
<proteinExistence type="predicted"/>
<organism evidence="1 2">
    <name type="scientific">Pseudomonas vancouverensis</name>
    <dbReference type="NCBI Taxonomy" id="95300"/>
    <lineage>
        <taxon>Bacteria</taxon>
        <taxon>Pseudomonadati</taxon>
        <taxon>Pseudomonadota</taxon>
        <taxon>Gammaproteobacteria</taxon>
        <taxon>Pseudomonadales</taxon>
        <taxon>Pseudomonadaceae</taxon>
        <taxon>Pseudomonas</taxon>
    </lineage>
</organism>
<evidence type="ECO:0000313" key="2">
    <source>
        <dbReference type="Proteomes" id="UP000295254"/>
    </source>
</evidence>
<dbReference type="OrthoDB" id="7009798at2"/>
<dbReference type="Proteomes" id="UP000295254">
    <property type="component" value="Unassembled WGS sequence"/>
</dbReference>
<evidence type="ECO:0000313" key="1">
    <source>
        <dbReference type="EMBL" id="TDB58014.1"/>
    </source>
</evidence>
<keyword evidence="2" id="KW-1185">Reference proteome</keyword>
<accession>A0A4R4JTM4</accession>